<feature type="domain" description="ABC transmembrane type-1" evidence="8">
    <location>
        <begin position="102"/>
        <end position="302"/>
    </location>
</feature>
<evidence type="ECO:0000256" key="4">
    <source>
        <dbReference type="ARBA" id="ARBA00022692"/>
    </source>
</evidence>
<keyword evidence="4 7" id="KW-0812">Transmembrane</keyword>
<evidence type="ECO:0000313" key="10">
    <source>
        <dbReference type="Proteomes" id="UP000245202"/>
    </source>
</evidence>
<reference evidence="9 10" key="1">
    <citation type="submission" date="2017-08" db="EMBL/GenBank/DDBJ databases">
        <title>Substantial Increase in Enzyme Production by Combined Drug-Resistance Mutations in Paenibacillus agaridevorans.</title>
        <authorList>
            <person name="Tanaka Y."/>
            <person name="Funane K."/>
            <person name="Hosaka T."/>
            <person name="Shiwa Y."/>
            <person name="Fujita N."/>
            <person name="Miyazaki T."/>
            <person name="Yoshikawa H."/>
            <person name="Murakami K."/>
            <person name="Kasahara K."/>
            <person name="Inaoka T."/>
            <person name="Hiraga Y."/>
            <person name="Ochi K."/>
        </authorList>
    </citation>
    <scope>NUCLEOTIDE SEQUENCE [LARGE SCALE GENOMIC DNA]</scope>
    <source>
        <strain evidence="9 10">T-3040</strain>
    </source>
</reference>
<keyword evidence="3" id="KW-1003">Cell membrane</keyword>
<dbReference type="AlphaFoldDB" id="A0A2R5EUD1"/>
<dbReference type="GO" id="GO:0005886">
    <property type="term" value="C:plasma membrane"/>
    <property type="evidence" value="ECO:0007669"/>
    <property type="project" value="UniProtKB-SubCell"/>
</dbReference>
<feature type="transmembrane region" description="Helical" evidence="7">
    <location>
        <begin position="102"/>
        <end position="125"/>
    </location>
</feature>
<gene>
    <name evidence="9" type="ORF">PAT3040_01530</name>
</gene>
<evidence type="ECO:0000256" key="6">
    <source>
        <dbReference type="ARBA" id="ARBA00023136"/>
    </source>
</evidence>
<dbReference type="PANTHER" id="PTHR43744">
    <property type="entry name" value="ABC TRANSPORTER PERMEASE PROTEIN MG189-RELATED-RELATED"/>
    <property type="match status" value="1"/>
</dbReference>
<sequence>MEKVWNVLRQRQQRFSQVGVLDRLRLLLLGREADKGLLFRVFIYIVLIETAYLYLNPILYMVSTMVKGIGDLLDPTVNWIPKEIYWGHLKEAWRLLNYPTSFGISFGLSIGATLFQLVSCAMAGYAFARVKFPFKRFWFMCLIFAFVIPPQVTVLPLIIMYREVGWIDTYFPMLIPALFGHGLKGALYVIIYRQFFSILPKELEEAAKIDGASLYRVFFKVMLPIATPAIVVVFLFSFVWSWNDSYFPMMFLFKMQDVPLSIALVKATADISTEEGQLFAQSLDMAKSFLAVMPPLLLYLFTQRWFTEGVERTGLVE</sequence>
<dbReference type="PROSITE" id="PS50928">
    <property type="entry name" value="ABC_TM1"/>
    <property type="match status" value="1"/>
</dbReference>
<dbReference type="CDD" id="cd06261">
    <property type="entry name" value="TM_PBP2"/>
    <property type="match status" value="1"/>
</dbReference>
<evidence type="ECO:0000256" key="2">
    <source>
        <dbReference type="ARBA" id="ARBA00022448"/>
    </source>
</evidence>
<dbReference type="Proteomes" id="UP000245202">
    <property type="component" value="Unassembled WGS sequence"/>
</dbReference>
<comment type="similarity">
    <text evidence="7">Belongs to the binding-protein-dependent transport system permease family.</text>
</comment>
<feature type="transmembrane region" description="Helical" evidence="7">
    <location>
        <begin position="217"/>
        <end position="242"/>
    </location>
</feature>
<dbReference type="GO" id="GO:0055085">
    <property type="term" value="P:transmembrane transport"/>
    <property type="evidence" value="ECO:0007669"/>
    <property type="project" value="InterPro"/>
</dbReference>
<keyword evidence="6 7" id="KW-0472">Membrane</keyword>
<dbReference type="EMBL" id="BDQX01000069">
    <property type="protein sequence ID" value="GBG06984.1"/>
    <property type="molecule type" value="Genomic_DNA"/>
</dbReference>
<name>A0A2R5EUD1_9BACL</name>
<dbReference type="SUPFAM" id="SSF161098">
    <property type="entry name" value="MetI-like"/>
    <property type="match status" value="1"/>
</dbReference>
<feature type="transmembrane region" description="Helical" evidence="7">
    <location>
        <begin position="37"/>
        <end position="55"/>
    </location>
</feature>
<proteinExistence type="inferred from homology"/>
<evidence type="ECO:0000313" key="9">
    <source>
        <dbReference type="EMBL" id="GBG06984.1"/>
    </source>
</evidence>
<dbReference type="Gene3D" id="1.10.3720.10">
    <property type="entry name" value="MetI-like"/>
    <property type="match status" value="1"/>
</dbReference>
<feature type="transmembrane region" description="Helical" evidence="7">
    <location>
        <begin position="173"/>
        <end position="196"/>
    </location>
</feature>
<dbReference type="InterPro" id="IPR000515">
    <property type="entry name" value="MetI-like"/>
</dbReference>
<dbReference type="RefSeq" id="WP_108992127.1">
    <property type="nucleotide sequence ID" value="NZ_BDQX01000069.1"/>
</dbReference>
<keyword evidence="5 7" id="KW-1133">Transmembrane helix</keyword>
<evidence type="ECO:0000256" key="1">
    <source>
        <dbReference type="ARBA" id="ARBA00004651"/>
    </source>
</evidence>
<dbReference type="Pfam" id="PF00528">
    <property type="entry name" value="BPD_transp_1"/>
    <property type="match status" value="1"/>
</dbReference>
<evidence type="ECO:0000256" key="3">
    <source>
        <dbReference type="ARBA" id="ARBA00022475"/>
    </source>
</evidence>
<comment type="caution">
    <text evidence="9">The sequence shown here is derived from an EMBL/GenBank/DDBJ whole genome shotgun (WGS) entry which is preliminary data.</text>
</comment>
<keyword evidence="2 7" id="KW-0813">Transport</keyword>
<dbReference type="PANTHER" id="PTHR43744:SF6">
    <property type="entry name" value="ABC TRANSPORTER PERMEASE PROTEIN YESQ-RELATED"/>
    <property type="match status" value="1"/>
</dbReference>
<comment type="subcellular location">
    <subcellularLocation>
        <location evidence="1 7">Cell membrane</location>
        <topology evidence="1 7">Multi-pass membrane protein</topology>
    </subcellularLocation>
</comment>
<keyword evidence="10" id="KW-1185">Reference proteome</keyword>
<dbReference type="InterPro" id="IPR035906">
    <property type="entry name" value="MetI-like_sf"/>
</dbReference>
<evidence type="ECO:0000256" key="7">
    <source>
        <dbReference type="RuleBase" id="RU363032"/>
    </source>
</evidence>
<accession>A0A2R5EUD1</accession>
<protein>
    <submittedName>
        <fullName evidence="9">ABC transporter permease</fullName>
    </submittedName>
</protein>
<evidence type="ECO:0000256" key="5">
    <source>
        <dbReference type="ARBA" id="ARBA00022989"/>
    </source>
</evidence>
<feature type="transmembrane region" description="Helical" evidence="7">
    <location>
        <begin position="137"/>
        <end position="161"/>
    </location>
</feature>
<organism evidence="9 10">
    <name type="scientific">Paenibacillus agaridevorans</name>
    <dbReference type="NCBI Taxonomy" id="171404"/>
    <lineage>
        <taxon>Bacteria</taxon>
        <taxon>Bacillati</taxon>
        <taxon>Bacillota</taxon>
        <taxon>Bacilli</taxon>
        <taxon>Bacillales</taxon>
        <taxon>Paenibacillaceae</taxon>
        <taxon>Paenibacillus</taxon>
    </lineage>
</organism>
<evidence type="ECO:0000259" key="8">
    <source>
        <dbReference type="PROSITE" id="PS50928"/>
    </source>
</evidence>